<feature type="domain" description="Gamma-glutamylcyclotransferase AIG2-like" evidence="1">
    <location>
        <begin position="6"/>
        <end position="104"/>
    </location>
</feature>
<keyword evidence="2" id="KW-0808">Transferase</keyword>
<keyword evidence="3" id="KW-1185">Reference proteome</keyword>
<comment type="caution">
    <text evidence="2">The sequence shown here is derived from an EMBL/GenBank/DDBJ whole genome shotgun (WGS) entry which is preliminary data.</text>
</comment>
<dbReference type="GO" id="GO:0016740">
    <property type="term" value="F:transferase activity"/>
    <property type="evidence" value="ECO:0007669"/>
    <property type="project" value="UniProtKB-KW"/>
</dbReference>
<protein>
    <submittedName>
        <fullName evidence="2">Gamma-glutamylcyclotransferase</fullName>
    </submittedName>
</protein>
<dbReference type="InterPro" id="IPR009288">
    <property type="entry name" value="AIG2-like_dom"/>
</dbReference>
<dbReference type="RefSeq" id="WP_312854572.1">
    <property type="nucleotide sequence ID" value="NZ_WLYX01000001.1"/>
</dbReference>
<dbReference type="CDD" id="cd06661">
    <property type="entry name" value="GGCT_like"/>
    <property type="match status" value="1"/>
</dbReference>
<dbReference type="Gene3D" id="3.10.490.10">
    <property type="entry name" value="Gamma-glutamyl cyclotransferase-like"/>
    <property type="match status" value="1"/>
</dbReference>
<evidence type="ECO:0000259" key="1">
    <source>
        <dbReference type="Pfam" id="PF06094"/>
    </source>
</evidence>
<proteinExistence type="predicted"/>
<accession>A0A844GAF1</accession>
<dbReference type="AlphaFoldDB" id="A0A844GAF1"/>
<dbReference type="Proteomes" id="UP000446658">
    <property type="component" value="Unassembled WGS sequence"/>
</dbReference>
<dbReference type="InterPro" id="IPR036568">
    <property type="entry name" value="GGCT-like_sf"/>
</dbReference>
<dbReference type="SUPFAM" id="SSF110857">
    <property type="entry name" value="Gamma-glutamyl cyclotransferase-like"/>
    <property type="match status" value="1"/>
</dbReference>
<reference evidence="2 3" key="1">
    <citation type="submission" date="2019-11" db="EMBL/GenBank/DDBJ databases">
        <title>Draft genome sequence of Paludibacterium sp. dN18-1.</title>
        <authorList>
            <person name="Im W.-T."/>
        </authorList>
    </citation>
    <scope>NUCLEOTIDE SEQUENCE [LARGE SCALE GENOMIC DNA]</scope>
    <source>
        <strain evidence="3">dN 18-1</strain>
    </source>
</reference>
<name>A0A844GAF1_9NEIS</name>
<evidence type="ECO:0000313" key="2">
    <source>
        <dbReference type="EMBL" id="MTD33426.1"/>
    </source>
</evidence>
<dbReference type="EMBL" id="WLYX01000001">
    <property type="protein sequence ID" value="MTD33426.1"/>
    <property type="molecule type" value="Genomic_DNA"/>
</dbReference>
<dbReference type="InterPro" id="IPR013024">
    <property type="entry name" value="GGCT-like"/>
</dbReference>
<dbReference type="Pfam" id="PF06094">
    <property type="entry name" value="GGACT"/>
    <property type="match status" value="1"/>
</dbReference>
<sequence length="129" mass="14280">MPDQWLFSYGTLQLPQVQQATFGRLMEGFADQLPSFTLTMLEITDPQVIATSGQTHHPIIALTGNPADQVNGMALLVSKPELHQADSYEVVNYKRQLVTLASGRPGFIWRLKIGKPNRPLLGALRQPIA</sequence>
<gene>
    <name evidence="2" type="ORF">GKE73_10905</name>
</gene>
<evidence type="ECO:0000313" key="3">
    <source>
        <dbReference type="Proteomes" id="UP000446658"/>
    </source>
</evidence>
<organism evidence="2 3">
    <name type="scientific">Paludibacterium denitrificans</name>
    <dbReference type="NCBI Taxonomy" id="2675226"/>
    <lineage>
        <taxon>Bacteria</taxon>
        <taxon>Pseudomonadati</taxon>
        <taxon>Pseudomonadota</taxon>
        <taxon>Betaproteobacteria</taxon>
        <taxon>Neisseriales</taxon>
        <taxon>Chromobacteriaceae</taxon>
        <taxon>Paludibacterium</taxon>
    </lineage>
</organism>